<comment type="caution">
    <text evidence="1">The sequence shown here is derived from an EMBL/GenBank/DDBJ whole genome shotgun (WGS) entry which is preliminary data.</text>
</comment>
<protein>
    <recommendedName>
        <fullName evidence="3">F-box domain-containing protein</fullName>
    </recommendedName>
</protein>
<dbReference type="SUPFAM" id="SSF52047">
    <property type="entry name" value="RNI-like"/>
    <property type="match status" value="1"/>
</dbReference>
<dbReference type="AlphaFoldDB" id="A0AA38X9B6"/>
<dbReference type="EMBL" id="JAPDRK010000009">
    <property type="protein sequence ID" value="KAJ9609190.1"/>
    <property type="molecule type" value="Genomic_DNA"/>
</dbReference>
<reference evidence="1" key="1">
    <citation type="submission" date="2022-10" db="EMBL/GenBank/DDBJ databases">
        <title>Culturing micro-colonial fungi from biological soil crusts in the Mojave desert and describing Neophaeococcomyces mojavensis, and introducing the new genera and species Taxawa tesnikishii.</title>
        <authorList>
            <person name="Kurbessoian T."/>
            <person name="Stajich J.E."/>
        </authorList>
    </citation>
    <scope>NUCLEOTIDE SEQUENCE</scope>
    <source>
        <strain evidence="1">TK_41</strain>
    </source>
</reference>
<keyword evidence="2" id="KW-1185">Reference proteome</keyword>
<dbReference type="Gene3D" id="3.80.10.10">
    <property type="entry name" value="Ribonuclease Inhibitor"/>
    <property type="match status" value="1"/>
</dbReference>
<name>A0AA38X9B6_9EURO</name>
<organism evidence="1 2">
    <name type="scientific">Cladophialophora chaetospira</name>
    <dbReference type="NCBI Taxonomy" id="386627"/>
    <lineage>
        <taxon>Eukaryota</taxon>
        <taxon>Fungi</taxon>
        <taxon>Dikarya</taxon>
        <taxon>Ascomycota</taxon>
        <taxon>Pezizomycotina</taxon>
        <taxon>Eurotiomycetes</taxon>
        <taxon>Chaetothyriomycetidae</taxon>
        <taxon>Chaetothyriales</taxon>
        <taxon>Herpotrichiellaceae</taxon>
        <taxon>Cladophialophora</taxon>
    </lineage>
</organism>
<evidence type="ECO:0000313" key="1">
    <source>
        <dbReference type="EMBL" id="KAJ9609190.1"/>
    </source>
</evidence>
<evidence type="ECO:0000313" key="2">
    <source>
        <dbReference type="Proteomes" id="UP001172673"/>
    </source>
</evidence>
<proteinExistence type="predicted"/>
<gene>
    <name evidence="1" type="ORF">H2200_006962</name>
</gene>
<dbReference type="Proteomes" id="UP001172673">
    <property type="component" value="Unassembled WGS sequence"/>
</dbReference>
<accession>A0AA38X9B6</accession>
<sequence>MSEPAITPHRRLLDLPNEILRNIMDMVADDHNGKGLEKFRQTCQQATLLADPVWLRNIQLENEFQCKKLDVVLKAAEHRKHYVEEMEIYLDADDSWEEDEAIRMLGFISRLPRLKRLAVRYNEGYDEEGMAELCTDFWGDTLNDELQNSHFAELEEFTIELTIQGSYSLSLVPLLGAPKLRRLDLHNLNLTQLQLDEIPSSSTCLTRLKFWTCVFDKESMRSILSKPRKLESLTLDGLWHERNNPKGYSGMKPHDEVTTLQEMLQIIAQEQPELENLTSTLHYPSTLRGQWKDEIRFDQLQNLKNLNIRAIENKKGEPLWRPVHALYDLPASIEHIKLTMVCGGLDFAGLVDALLDPKETAASLPTSLCHLEIDTGEKSEDWDNKDSMDRDLRENIGRLMAGSALPKLIYRQTHCRPVHLRDGQIRSRHWIRELTALRKVAIDRKSVSKLDEPYSLTEKTSAEDCPDQSMEFVDLCR</sequence>
<evidence type="ECO:0008006" key="3">
    <source>
        <dbReference type="Google" id="ProtNLM"/>
    </source>
</evidence>
<dbReference type="InterPro" id="IPR032675">
    <property type="entry name" value="LRR_dom_sf"/>
</dbReference>